<dbReference type="Proteomes" id="UP000015525">
    <property type="component" value="Unassembled WGS sequence"/>
</dbReference>
<dbReference type="PATRIC" id="fig|1329909.3.peg.1505"/>
<sequence>MDGRIRQALRQATMAEHQRVDDLFSRFSLDTPESYRSFLKAHARALAPLEAMARPAAPRLPMLAEDLAALGESMPDGLAMQARDSDAFRWGALYALEGSRLGGAMLERQVASGLPRAYLSAVHEKGGWQAFQRSLDAAAEGEGDQWVGEAVQGAEAAFALFAAAAMSEQAMARG</sequence>
<evidence type="ECO:0008006" key="3">
    <source>
        <dbReference type="Google" id="ProtNLM"/>
    </source>
</evidence>
<proteinExistence type="predicted"/>
<evidence type="ECO:0000313" key="2">
    <source>
        <dbReference type="Proteomes" id="UP000015525"/>
    </source>
</evidence>
<dbReference type="SUPFAM" id="SSF48613">
    <property type="entry name" value="Heme oxygenase-like"/>
    <property type="match status" value="1"/>
</dbReference>
<comment type="caution">
    <text evidence="1">The sequence shown here is derived from an EMBL/GenBank/DDBJ whole genome shotgun (WGS) entry which is preliminary data.</text>
</comment>
<dbReference type="CDD" id="cd19166">
    <property type="entry name" value="HemeO-bac"/>
    <property type="match status" value="1"/>
</dbReference>
<reference evidence="1 2" key="1">
    <citation type="journal article" date="2013" name="Genome Announc.">
        <title>Draft Genome Sequence of Sphingobium quisquiliarum Strain P25T, a Novel Hexachlorocyclohexane (HCH)-Degrading Bacterium Isolated from an HCH Dumpsite.</title>
        <authorList>
            <person name="Kumar Singh A."/>
            <person name="Sangwan N."/>
            <person name="Sharma A."/>
            <person name="Gupta V."/>
            <person name="Khurana J.P."/>
            <person name="Lal R."/>
        </authorList>
    </citation>
    <scope>NUCLEOTIDE SEQUENCE [LARGE SCALE GENOMIC DNA]</scope>
    <source>
        <strain evidence="1 2">P25</strain>
    </source>
</reference>
<dbReference type="AlphaFoldDB" id="T0IA14"/>
<name>T0IA14_9SPHN</name>
<protein>
    <recommendedName>
        <fullName evidence="3">Heme oxygenase</fullName>
    </recommendedName>
</protein>
<organism evidence="1 2">
    <name type="scientific">Sphingobium quisquiliarum P25</name>
    <dbReference type="NCBI Taxonomy" id="1329909"/>
    <lineage>
        <taxon>Bacteria</taxon>
        <taxon>Pseudomonadati</taxon>
        <taxon>Pseudomonadota</taxon>
        <taxon>Alphaproteobacteria</taxon>
        <taxon>Sphingomonadales</taxon>
        <taxon>Sphingomonadaceae</taxon>
        <taxon>Sphingobium</taxon>
    </lineage>
</organism>
<accession>T0IA14</accession>
<gene>
    <name evidence="1" type="ORF">L288_07780</name>
</gene>
<evidence type="ECO:0000313" key="1">
    <source>
        <dbReference type="EMBL" id="EQB08535.1"/>
    </source>
</evidence>
<dbReference type="Gene3D" id="1.20.910.10">
    <property type="entry name" value="Heme oxygenase-like"/>
    <property type="match status" value="1"/>
</dbReference>
<dbReference type="InterPro" id="IPR016084">
    <property type="entry name" value="Haem_Oase-like_multi-hlx"/>
</dbReference>
<dbReference type="EMBL" id="ATHO01000068">
    <property type="protein sequence ID" value="EQB08535.1"/>
    <property type="molecule type" value="Genomic_DNA"/>
</dbReference>
<keyword evidence="2" id="KW-1185">Reference proteome</keyword>